<evidence type="ECO:0000313" key="4">
    <source>
        <dbReference type="EMBL" id="MED4399927.1"/>
    </source>
</evidence>
<dbReference type="InterPro" id="IPR009187">
    <property type="entry name" value="Prok_Ku"/>
</dbReference>
<dbReference type="InterPro" id="IPR016194">
    <property type="entry name" value="SPOC-like_C_dom_sf"/>
</dbReference>
<keyword evidence="2" id="KW-0234">DNA repair</keyword>
<dbReference type="RefSeq" id="WP_066235529.1">
    <property type="nucleotide sequence ID" value="NZ_JARTFQ010000005.1"/>
</dbReference>
<evidence type="ECO:0000256" key="1">
    <source>
        <dbReference type="ARBA" id="ARBA00023125"/>
    </source>
</evidence>
<dbReference type="NCBIfam" id="TIGR02772">
    <property type="entry name" value="Ku_bact"/>
    <property type="match status" value="1"/>
</dbReference>
<reference evidence="4 5" key="1">
    <citation type="submission" date="2023-03" db="EMBL/GenBank/DDBJ databases">
        <title>Bacillus Genome Sequencing.</title>
        <authorList>
            <person name="Dunlap C."/>
        </authorList>
    </citation>
    <scope>NUCLEOTIDE SEQUENCE [LARGE SCALE GENOMIC DNA]</scope>
    <source>
        <strain evidence="4 5">NRS-1717</strain>
    </source>
</reference>
<keyword evidence="2" id="KW-0227">DNA damage</keyword>
<dbReference type="EMBL" id="JARTFS010000001">
    <property type="protein sequence ID" value="MED4399927.1"/>
    <property type="molecule type" value="Genomic_DNA"/>
</dbReference>
<accession>A0ABU6NS07</accession>
<evidence type="ECO:0000256" key="2">
    <source>
        <dbReference type="HAMAP-Rule" id="MF_01875"/>
    </source>
</evidence>
<gene>
    <name evidence="2" type="primary">ku</name>
    <name evidence="4" type="ORF">P9271_00945</name>
</gene>
<organism evidence="4 5">
    <name type="scientific">Metabacillus fastidiosus</name>
    <dbReference type="NCBI Taxonomy" id="1458"/>
    <lineage>
        <taxon>Bacteria</taxon>
        <taxon>Bacillati</taxon>
        <taxon>Bacillota</taxon>
        <taxon>Bacilli</taxon>
        <taxon>Bacillales</taxon>
        <taxon>Bacillaceae</taxon>
        <taxon>Metabacillus</taxon>
    </lineage>
</organism>
<dbReference type="InterPro" id="IPR006164">
    <property type="entry name" value="DNA_bd_Ku70/Ku80"/>
</dbReference>
<comment type="similarity">
    <text evidence="2">Belongs to the prokaryotic Ku family.</text>
</comment>
<protein>
    <recommendedName>
        <fullName evidence="2">Non-homologous end joining protein Ku</fullName>
    </recommendedName>
</protein>
<keyword evidence="5" id="KW-1185">Reference proteome</keyword>
<dbReference type="PIRSF" id="PIRSF006493">
    <property type="entry name" value="Prok_Ku"/>
    <property type="match status" value="1"/>
</dbReference>
<proteinExistence type="inferred from homology"/>
<keyword evidence="1 2" id="KW-0238">DNA-binding</keyword>
<evidence type="ECO:0000259" key="3">
    <source>
        <dbReference type="SMART" id="SM00559"/>
    </source>
</evidence>
<dbReference type="PANTHER" id="PTHR41251:SF1">
    <property type="entry name" value="NON-HOMOLOGOUS END JOINING PROTEIN KU"/>
    <property type="match status" value="1"/>
</dbReference>
<dbReference type="PANTHER" id="PTHR41251">
    <property type="entry name" value="NON-HOMOLOGOUS END JOINING PROTEIN KU"/>
    <property type="match status" value="1"/>
</dbReference>
<comment type="function">
    <text evidence="2">With LigD forms a non-homologous end joining (NHEJ) DNA repair enzyme, which repairs dsDNA breaks with reduced fidelity. Binds linear dsDNA with 5'- and 3'- overhangs but not closed circular dsDNA nor ssDNA. Recruits and stimulates the ligase activity of LigD.</text>
</comment>
<keyword evidence="2" id="KW-0233">DNA recombination</keyword>
<dbReference type="Gene3D" id="2.40.290.10">
    <property type="match status" value="1"/>
</dbReference>
<feature type="domain" description="Ku" evidence="3">
    <location>
        <begin position="53"/>
        <end position="182"/>
    </location>
</feature>
<dbReference type="HAMAP" id="MF_01875">
    <property type="entry name" value="Prokaryotic_Ku"/>
    <property type="match status" value="1"/>
</dbReference>
<evidence type="ECO:0000313" key="5">
    <source>
        <dbReference type="Proteomes" id="UP001342826"/>
    </source>
</evidence>
<dbReference type="Pfam" id="PF02735">
    <property type="entry name" value="Ku"/>
    <property type="match status" value="1"/>
</dbReference>
<dbReference type="SUPFAM" id="SSF100939">
    <property type="entry name" value="SPOC domain-like"/>
    <property type="match status" value="1"/>
</dbReference>
<name>A0ABU6NS07_9BACI</name>
<dbReference type="GeneID" id="301143243"/>
<dbReference type="SMART" id="SM00559">
    <property type="entry name" value="Ku78"/>
    <property type="match status" value="1"/>
</dbReference>
<dbReference type="Proteomes" id="UP001342826">
    <property type="component" value="Unassembled WGS sequence"/>
</dbReference>
<comment type="subunit">
    <text evidence="2">Homodimer. Interacts with LigD.</text>
</comment>
<sequence length="280" mass="31956">MHTVWKGNLSFGLISIGIRIHSVIEDKDVKLIGIHKDCLVPIRYEKIAPGCEDGEVKPEDIVKAYEYSPNKYVVVSKEELDALKKEYEVQSVDIISFVQLEEIDPVYFDRSYFINAMEGSEKTYILLKQALERTGKIGIVKISLRNRQHLAIIRVHEDGLILETIHYPDEVRSITQVPNLPSEQEVTIQRKELVAATTLINELTVPFIPEDYTDEYRTALLDLIEEKIENEEVEVKPVINPKKVDLKNILDALNASIEQTKRINSAAKKKTAVKTKKETS</sequence>
<comment type="caution">
    <text evidence="4">The sequence shown here is derived from an EMBL/GenBank/DDBJ whole genome shotgun (WGS) entry which is preliminary data.</text>
</comment>